<reference evidence="2 3" key="1">
    <citation type="submission" date="2016-11" db="EMBL/GenBank/DDBJ databases">
        <authorList>
            <person name="Jaros S."/>
            <person name="Januszkiewicz K."/>
            <person name="Wedrychowicz H."/>
        </authorList>
    </citation>
    <scope>NUCLEOTIDE SEQUENCE [LARGE SCALE GENOMIC DNA]</scope>
    <source>
        <strain evidence="2 3">DSM 3089</strain>
    </source>
</reference>
<protein>
    <submittedName>
        <fullName evidence="2">Radical SAM-linked protein</fullName>
    </submittedName>
</protein>
<sequence length="247" mass="28183">MVLTEVLRKGSVLKVRYLIKYTKEGEIKFVSHLDLMRTIQRNVRRAELPIEFSKGFNPHMAISIAQPLSVGMYSCGEYLDMVLTEEIPGNEIVDRLNSSAPMGVRFLDAVKVEKIEGKKQLQAMALIDGAQYTIKLKCSDLKKAEEELTELNSKAIWETLKKSKSGEKIVDIKPMIKEFRFWIKDDNLVVNSLIACGSRENLSAQLLAEYIINNCESCEKDRFVDIKREEMYATKGDKLVTLSAYFK</sequence>
<name>A0A1M5XSL2_9CLOT</name>
<gene>
    <name evidence="2" type="ORF">SAMN02745196_02422</name>
</gene>
<dbReference type="AlphaFoldDB" id="A0A1M5XSL2"/>
<dbReference type="Pfam" id="PF10105">
    <property type="entry name" value="DUF2344"/>
    <property type="match status" value="1"/>
</dbReference>
<dbReference type="InterPro" id="IPR018768">
    <property type="entry name" value="DUF2344"/>
</dbReference>
<evidence type="ECO:0000259" key="1">
    <source>
        <dbReference type="Pfam" id="PF10105"/>
    </source>
</evidence>
<dbReference type="NCBIfam" id="TIGR03936">
    <property type="entry name" value="sam_1_link_chp"/>
    <property type="match status" value="1"/>
</dbReference>
<evidence type="ECO:0000313" key="3">
    <source>
        <dbReference type="Proteomes" id="UP000184526"/>
    </source>
</evidence>
<organism evidence="2 3">
    <name type="scientific">Clostridium collagenovorans DSM 3089</name>
    <dbReference type="NCBI Taxonomy" id="1121306"/>
    <lineage>
        <taxon>Bacteria</taxon>
        <taxon>Bacillati</taxon>
        <taxon>Bacillota</taxon>
        <taxon>Clostridia</taxon>
        <taxon>Eubacteriales</taxon>
        <taxon>Clostridiaceae</taxon>
        <taxon>Clostridium</taxon>
    </lineage>
</organism>
<dbReference type="Proteomes" id="UP000184526">
    <property type="component" value="Unassembled WGS sequence"/>
</dbReference>
<evidence type="ECO:0000313" key="2">
    <source>
        <dbReference type="EMBL" id="SHI02508.1"/>
    </source>
</evidence>
<dbReference type="STRING" id="1121306.SAMN02745196_02422"/>
<dbReference type="EMBL" id="FQXP01000009">
    <property type="protein sequence ID" value="SHI02508.1"/>
    <property type="molecule type" value="Genomic_DNA"/>
</dbReference>
<feature type="domain" description="DUF2344" evidence="1">
    <location>
        <begin position="16"/>
        <end position="203"/>
    </location>
</feature>
<accession>A0A1M5XSL2</accession>
<keyword evidence="3" id="KW-1185">Reference proteome</keyword>
<proteinExistence type="predicted"/>